<evidence type="ECO:0000256" key="3">
    <source>
        <dbReference type="PROSITE-ProRule" id="PRU01248"/>
    </source>
</evidence>
<organism evidence="5 6">
    <name type="scientific">Ruminococcus albus</name>
    <dbReference type="NCBI Taxonomy" id="1264"/>
    <lineage>
        <taxon>Bacteria</taxon>
        <taxon>Bacillati</taxon>
        <taxon>Bacillota</taxon>
        <taxon>Clostridia</taxon>
        <taxon>Eubacteriales</taxon>
        <taxon>Oscillospiraceae</taxon>
        <taxon>Ruminococcus</taxon>
    </lineage>
</organism>
<evidence type="ECO:0000313" key="6">
    <source>
        <dbReference type="Proteomes" id="UP000182192"/>
    </source>
</evidence>
<dbReference type="GO" id="GO:0003677">
    <property type="term" value="F:DNA binding"/>
    <property type="evidence" value="ECO:0007669"/>
    <property type="project" value="UniProtKB-UniRule"/>
</dbReference>
<dbReference type="InterPro" id="IPR004107">
    <property type="entry name" value="Integrase_SAM-like_N"/>
</dbReference>
<dbReference type="SUPFAM" id="SSF56349">
    <property type="entry name" value="DNA breaking-rejoining enzymes"/>
    <property type="match status" value="1"/>
</dbReference>
<dbReference type="InterPro" id="IPR044068">
    <property type="entry name" value="CB"/>
</dbReference>
<evidence type="ECO:0000259" key="4">
    <source>
        <dbReference type="PROSITE" id="PS51900"/>
    </source>
</evidence>
<dbReference type="InterPro" id="IPR010998">
    <property type="entry name" value="Integrase_recombinase_N"/>
</dbReference>
<comment type="similarity">
    <text evidence="1">Belongs to the 'phage' integrase family.</text>
</comment>
<dbReference type="InterPro" id="IPR011010">
    <property type="entry name" value="DNA_brk_join_enz"/>
</dbReference>
<keyword evidence="2 3" id="KW-0238">DNA-binding</keyword>
<dbReference type="GO" id="GO:0015074">
    <property type="term" value="P:DNA integration"/>
    <property type="evidence" value="ECO:0007669"/>
    <property type="project" value="InterPro"/>
</dbReference>
<gene>
    <name evidence="5" type="ORF">SAMN02910406_03614</name>
</gene>
<dbReference type="EMBL" id="FOKQ01000060">
    <property type="protein sequence ID" value="SFD30089.1"/>
    <property type="molecule type" value="Genomic_DNA"/>
</dbReference>
<dbReference type="Proteomes" id="UP000182192">
    <property type="component" value="Unassembled WGS sequence"/>
</dbReference>
<feature type="domain" description="Core-binding (CB)" evidence="4">
    <location>
        <begin position="30"/>
        <end position="120"/>
    </location>
</feature>
<name>A0A1I1R714_RUMAL</name>
<proteinExistence type="inferred from homology"/>
<evidence type="ECO:0000256" key="1">
    <source>
        <dbReference type="ARBA" id="ARBA00008857"/>
    </source>
</evidence>
<accession>A0A1I1R714</accession>
<dbReference type="AlphaFoldDB" id="A0A1I1R714"/>
<evidence type="ECO:0000256" key="2">
    <source>
        <dbReference type="ARBA" id="ARBA00023125"/>
    </source>
</evidence>
<protein>
    <submittedName>
        <fullName evidence="5">Phage integrase, N-terminal SAM-like domain</fullName>
    </submittedName>
</protein>
<dbReference type="RefSeq" id="WP_242940900.1">
    <property type="nucleotide sequence ID" value="NZ_FOKQ01000060.1"/>
</dbReference>
<evidence type="ECO:0000313" key="5">
    <source>
        <dbReference type="EMBL" id="SFD30089.1"/>
    </source>
</evidence>
<reference evidence="5 6" key="1">
    <citation type="submission" date="2016-10" db="EMBL/GenBank/DDBJ databases">
        <authorList>
            <person name="de Groot N.N."/>
        </authorList>
    </citation>
    <scope>NUCLEOTIDE SEQUENCE [LARGE SCALE GENOMIC DNA]</scope>
    <source>
        <strain evidence="5 6">AR67</strain>
    </source>
</reference>
<dbReference type="PROSITE" id="PS51900">
    <property type="entry name" value="CB"/>
    <property type="match status" value="1"/>
</dbReference>
<dbReference type="Gene3D" id="1.10.150.130">
    <property type="match status" value="1"/>
</dbReference>
<dbReference type="Pfam" id="PF14659">
    <property type="entry name" value="Phage_int_SAM_3"/>
    <property type="match status" value="1"/>
</dbReference>
<sequence>MSAKQAEKEVQRIAILFEEECAHGQVTAAVKFQKVIEMWATEYAELNHRSTTLQREHLIAGRVIPALGYLRIDKITARDIQKFLNSLAKHGANKRNGKPLSQKTMRRHLSFISSIFEYAIRLDMVGANPCSKVIIAILLRR</sequence>